<feature type="transmembrane region" description="Helical" evidence="1">
    <location>
        <begin position="545"/>
        <end position="569"/>
    </location>
</feature>
<dbReference type="VEuPathDB" id="VectorBase:CQUJHB000183"/>
<keyword evidence="6" id="KW-1185">Reference proteome</keyword>
<dbReference type="GO" id="GO:0016747">
    <property type="term" value="F:acyltransferase activity, transferring groups other than amino-acyl groups"/>
    <property type="evidence" value="ECO:0007669"/>
    <property type="project" value="InterPro"/>
</dbReference>
<feature type="transmembrane region" description="Helical" evidence="1">
    <location>
        <begin position="408"/>
        <end position="425"/>
    </location>
</feature>
<feature type="signal peptide" evidence="2">
    <location>
        <begin position="1"/>
        <end position="19"/>
    </location>
</feature>
<dbReference type="PANTHER" id="PTHR11161:SF22">
    <property type="entry name" value="ACYLTRANSFERASE 3 DOMAIN-CONTAINING PROTEIN-RELATED"/>
    <property type="match status" value="1"/>
</dbReference>
<feature type="transmembrane region" description="Helical" evidence="1">
    <location>
        <begin position="445"/>
        <end position="464"/>
    </location>
</feature>
<evidence type="ECO:0000256" key="2">
    <source>
        <dbReference type="SAM" id="SignalP"/>
    </source>
</evidence>
<dbReference type="EMBL" id="DS231911">
    <property type="protein sequence ID" value="EDS45814.1"/>
    <property type="molecule type" value="Genomic_DNA"/>
</dbReference>
<dbReference type="InParanoid" id="B0WEQ1"/>
<dbReference type="EnsemblMetazoa" id="CPIJ005636-RA">
    <property type="protein sequence ID" value="CPIJ005636-PA"/>
    <property type="gene ID" value="CPIJ005636"/>
</dbReference>
<feature type="domain" description="Acyltransferase 3" evidence="3">
    <location>
        <begin position="224"/>
        <end position="428"/>
    </location>
</feature>
<gene>
    <name evidence="5" type="primary">6037256</name>
    <name evidence="4" type="ORF">CpipJ_CPIJ005636</name>
</gene>
<keyword evidence="1" id="KW-0812">Transmembrane</keyword>
<name>B0WEQ1_CULQU</name>
<proteinExistence type="predicted"/>
<organism>
    <name type="scientific">Culex quinquefasciatus</name>
    <name type="common">Southern house mosquito</name>
    <name type="synonym">Culex pungens</name>
    <dbReference type="NCBI Taxonomy" id="7176"/>
    <lineage>
        <taxon>Eukaryota</taxon>
        <taxon>Metazoa</taxon>
        <taxon>Ecdysozoa</taxon>
        <taxon>Arthropoda</taxon>
        <taxon>Hexapoda</taxon>
        <taxon>Insecta</taxon>
        <taxon>Pterygota</taxon>
        <taxon>Neoptera</taxon>
        <taxon>Endopterygota</taxon>
        <taxon>Diptera</taxon>
        <taxon>Nematocera</taxon>
        <taxon>Culicoidea</taxon>
        <taxon>Culicidae</taxon>
        <taxon>Culicinae</taxon>
        <taxon>Culicini</taxon>
        <taxon>Culex</taxon>
        <taxon>Culex</taxon>
    </lineage>
</organism>
<dbReference type="Proteomes" id="UP000002320">
    <property type="component" value="Unassembled WGS sequence"/>
</dbReference>
<dbReference type="HOGENOM" id="CLU_007874_5_0_1"/>
<feature type="transmembrane region" description="Helical" evidence="1">
    <location>
        <begin position="271"/>
        <end position="295"/>
    </location>
</feature>
<feature type="transmembrane region" description="Helical" evidence="1">
    <location>
        <begin position="382"/>
        <end position="401"/>
    </location>
</feature>
<evidence type="ECO:0000313" key="4">
    <source>
        <dbReference type="EMBL" id="EDS45814.1"/>
    </source>
</evidence>
<keyword evidence="1" id="KW-1133">Transmembrane helix</keyword>
<feature type="transmembrane region" description="Helical" evidence="1">
    <location>
        <begin position="315"/>
        <end position="335"/>
    </location>
</feature>
<dbReference type="PANTHER" id="PTHR11161">
    <property type="entry name" value="O-ACYLTRANSFERASE"/>
    <property type="match status" value="1"/>
</dbReference>
<evidence type="ECO:0000256" key="1">
    <source>
        <dbReference type="SAM" id="Phobius"/>
    </source>
</evidence>
<evidence type="ECO:0000313" key="6">
    <source>
        <dbReference type="Proteomes" id="UP000002320"/>
    </source>
</evidence>
<dbReference type="OrthoDB" id="10265389at2759"/>
<evidence type="ECO:0000313" key="5">
    <source>
        <dbReference type="EnsemblMetazoa" id="CPIJ005636-PA"/>
    </source>
</evidence>
<reference evidence="4" key="1">
    <citation type="submission" date="2007-03" db="EMBL/GenBank/DDBJ databases">
        <title>Annotation of Culex pipiens quinquefasciatus.</title>
        <authorList>
            <consortium name="The Broad Institute Genome Sequencing Platform"/>
            <person name="Atkinson P.W."/>
            <person name="Hemingway J."/>
            <person name="Christensen B.M."/>
            <person name="Higgs S."/>
            <person name="Kodira C."/>
            <person name="Hannick L."/>
            <person name="Megy K."/>
            <person name="O'Leary S."/>
            <person name="Pearson M."/>
            <person name="Haas B.J."/>
            <person name="Mauceli E."/>
            <person name="Wortman J.R."/>
            <person name="Lee N.H."/>
            <person name="Guigo R."/>
            <person name="Stanke M."/>
            <person name="Alvarado L."/>
            <person name="Amedeo P."/>
            <person name="Antoine C.H."/>
            <person name="Arensburger P."/>
            <person name="Bidwell S.L."/>
            <person name="Crawford M."/>
            <person name="Camaro F."/>
            <person name="Devon K."/>
            <person name="Engels R."/>
            <person name="Hammond M."/>
            <person name="Howarth C."/>
            <person name="Koehrsen M."/>
            <person name="Lawson D."/>
            <person name="Montgomery P."/>
            <person name="Nene V."/>
            <person name="Nusbaum C."/>
            <person name="Puiu D."/>
            <person name="Romero-Severson J."/>
            <person name="Severson D.W."/>
            <person name="Shumway M."/>
            <person name="Sisk P."/>
            <person name="Stolte C."/>
            <person name="Zeng Q."/>
            <person name="Eisenstadt E."/>
            <person name="Fraser-Liggett C."/>
            <person name="Strausberg R."/>
            <person name="Galagan J."/>
            <person name="Birren B."/>
            <person name="Collins F.H."/>
        </authorList>
    </citation>
    <scope>NUCLEOTIDE SEQUENCE [LARGE SCALE GENOMIC DNA]</scope>
    <source>
        <strain evidence="4">JHB</strain>
    </source>
</reference>
<dbReference type="KEGG" id="cqu:CpipJ_CPIJ005636"/>
<dbReference type="eggNOG" id="KOG3700">
    <property type="taxonomic scope" value="Eukaryota"/>
</dbReference>
<feature type="transmembrane region" description="Helical" evidence="1">
    <location>
        <begin position="177"/>
        <end position="197"/>
    </location>
</feature>
<feature type="chain" id="PRO_5014566688" description="Acyltransferase 3 domain-containing protein" evidence="2">
    <location>
        <begin position="20"/>
        <end position="585"/>
    </location>
</feature>
<keyword evidence="1" id="KW-0472">Membrane</keyword>
<keyword evidence="2" id="KW-0732">Signal</keyword>
<evidence type="ECO:0000259" key="3">
    <source>
        <dbReference type="Pfam" id="PF01757"/>
    </source>
</evidence>
<dbReference type="InterPro" id="IPR052728">
    <property type="entry name" value="O2_lipid_transport_reg"/>
</dbReference>
<dbReference type="VEuPathDB" id="VectorBase:CPIJ005636"/>
<sequence length="585" mass="67875">MAPSSVLIVLAGLVTLSLSSEIVPPLYRYDDYDRCHQGNDHTTTGVYCFVKVVFEQDRDPFDSPRIISYFRRNLLDWGVCVEECQRELTDVSLEDRQRLFEPKFPINFTYIFPADFWDHYLHPFNTRYDELINVCVNNRLERNYTLDRHAYSEIEYCTSKDELGSARMTPHWLMSTFYAIMLIIFIPMVGSNVLEWLGSDRIKVRRNWDRLTKQSKSELYREFGYLEGLRVFMNLWVMATHIIMFVGYMPMGNPEFAENLMKNPLMIDVSTASIVSVQIFLAIGGLLVTNAVLAYVDQKHEFDFNLIRGSFIHRLIRIAPLYYFFILLSIVAPNLPGIQVGPVGYKMITQEQARCRKMWWTNVLFLNNLPAFSGERCNIQSWYLAADLQLFLVAMLLLVICCKYPKHASTVLWTSVVIAVAIPIGNIHLHELESSVPAMLRVLKMARIPMLVLAFVPTFIFYQFEIPRSSWLTLIHSVLYRNAAVIVASVTFVDCFQKPQGVVRRFLASKALTSLGKLTYSLYLVHVPVFRLISNWFSPMPEVEFWFVVWILPLLCSFILVAVIAYFCIEQPCGLLLKHFFFKRL</sequence>
<dbReference type="InterPro" id="IPR002656">
    <property type="entry name" value="Acyl_transf_3_dom"/>
</dbReference>
<dbReference type="Pfam" id="PF01757">
    <property type="entry name" value="Acyl_transf_3"/>
    <property type="match status" value="1"/>
</dbReference>
<accession>B0WEQ1</accession>
<reference evidence="5" key="2">
    <citation type="submission" date="2020-05" db="UniProtKB">
        <authorList>
            <consortium name="EnsemblMetazoa"/>
        </authorList>
    </citation>
    <scope>IDENTIFICATION</scope>
    <source>
        <strain evidence="5">JHB</strain>
    </source>
</reference>
<protein>
    <recommendedName>
        <fullName evidence="3">Acyltransferase 3 domain-containing protein</fullName>
    </recommendedName>
</protein>
<dbReference type="AlphaFoldDB" id="B0WEQ1"/>
<feature type="transmembrane region" description="Helical" evidence="1">
    <location>
        <begin position="231"/>
        <end position="251"/>
    </location>
</feature>